<keyword evidence="3" id="KW-1185">Reference proteome</keyword>
<name>F9W9W0_TRYCI</name>
<reference evidence="2 3" key="2">
    <citation type="journal article" date="2012" name="Proc. Natl. Acad. Sci. U.S.A.">
        <title>Antigenic diversity is generated by distinct evolutionary mechanisms in African trypanosome species.</title>
        <authorList>
            <person name="Jackson A.P."/>
            <person name="Berry A."/>
            <person name="Aslett M."/>
            <person name="Allison H.C."/>
            <person name="Burton P."/>
            <person name="Vavrova-Anderson J."/>
            <person name="Brown R."/>
            <person name="Browne H."/>
            <person name="Corton N."/>
            <person name="Hauser H."/>
            <person name="Gamble J."/>
            <person name="Gilderthorp R."/>
            <person name="Marcello L."/>
            <person name="McQuillan J."/>
            <person name="Otto T.D."/>
            <person name="Quail M.A."/>
            <person name="Sanders M.J."/>
            <person name="van Tonder A."/>
            <person name="Ginger M.L."/>
            <person name="Field M.C."/>
            <person name="Barry J.D."/>
            <person name="Hertz-Fowler C."/>
            <person name="Berriman M."/>
        </authorList>
    </citation>
    <scope>NUCLEOTIDE SEQUENCE [LARGE SCALE GENOMIC DNA]</scope>
    <source>
        <strain evidence="2 3">IL3000</strain>
    </source>
</reference>
<protein>
    <submittedName>
        <fullName evidence="2">WGS project CAEQ00000000 data, annotated contig 1904</fullName>
    </submittedName>
</protein>
<dbReference type="VEuPathDB" id="TriTrypDB:TcIL3000_0_46950"/>
<organism evidence="2 3">
    <name type="scientific">Trypanosoma congolense (strain IL3000)</name>
    <dbReference type="NCBI Taxonomy" id="1068625"/>
    <lineage>
        <taxon>Eukaryota</taxon>
        <taxon>Discoba</taxon>
        <taxon>Euglenozoa</taxon>
        <taxon>Kinetoplastea</taxon>
        <taxon>Metakinetoplastina</taxon>
        <taxon>Trypanosomatida</taxon>
        <taxon>Trypanosomatidae</taxon>
        <taxon>Trypanosoma</taxon>
        <taxon>Nannomonas</taxon>
    </lineage>
</organism>
<gene>
    <name evidence="2" type="ORF">TCIL3000_0_46950</name>
</gene>
<evidence type="ECO:0000259" key="1">
    <source>
        <dbReference type="Pfam" id="PF24466"/>
    </source>
</evidence>
<dbReference type="AlphaFoldDB" id="F9W9W0"/>
<feature type="domain" description="DUF7578" evidence="1">
    <location>
        <begin position="73"/>
        <end position="131"/>
    </location>
</feature>
<comment type="caution">
    <text evidence="2">The sequence shown here is derived from an EMBL/GenBank/DDBJ whole genome shotgun (WGS) entry which is preliminary data.</text>
</comment>
<proteinExistence type="predicted"/>
<evidence type="ECO:0000313" key="3">
    <source>
        <dbReference type="Proteomes" id="UP000000702"/>
    </source>
</evidence>
<dbReference type="Proteomes" id="UP000000702">
    <property type="component" value="Unassembled WGS sequence"/>
</dbReference>
<dbReference type="EMBL" id="CAEQ01001357">
    <property type="protein sequence ID" value="CCD14015.1"/>
    <property type="molecule type" value="Genomic_DNA"/>
</dbReference>
<sequence length="172" mass="18699">MAGKGVRRTRDKTEGEAVAPVVQAPARGEVTTATDAVVRPAAVSHETVAQASGRWTLDSLVEDVLMERCGGLGGMSLHDFLMKHFGKTFGTPDAPMSVFMDDPSLYVADESVLAKITNSSACSEFSRKHELYGPMDEGVDKLHSMRIFSLRQWACALSVDEVGIVNMHVKMR</sequence>
<accession>F9W9W0</accession>
<dbReference type="InterPro" id="IPR056000">
    <property type="entry name" value="DUF7578"/>
</dbReference>
<reference evidence="3" key="1">
    <citation type="submission" date="2011-07" db="EMBL/GenBank/DDBJ databases">
        <title>Divergent evolution of antigenic variation in African trypanosomes.</title>
        <authorList>
            <person name="Jackson A.P."/>
            <person name="Berry A."/>
            <person name="Allison H.C."/>
            <person name="Burton P."/>
            <person name="Anderson J."/>
            <person name="Aslett M."/>
            <person name="Brown R."/>
            <person name="Corton N."/>
            <person name="Harris D."/>
            <person name="Hauser H."/>
            <person name="Gamble J."/>
            <person name="Gilderthorp R."/>
            <person name="McQuillan J."/>
            <person name="Quail M.A."/>
            <person name="Sanders M."/>
            <person name="Van Tonder A."/>
            <person name="Ginger M.L."/>
            <person name="Donelson J.E."/>
            <person name="Field M.C."/>
            <person name="Barry J.D."/>
            <person name="Berriman M."/>
            <person name="Hertz-Fowler C."/>
        </authorList>
    </citation>
    <scope>NUCLEOTIDE SEQUENCE [LARGE SCALE GENOMIC DNA]</scope>
    <source>
        <strain evidence="3">IL3000</strain>
    </source>
</reference>
<dbReference type="Pfam" id="PF24466">
    <property type="entry name" value="DUF7578"/>
    <property type="match status" value="1"/>
</dbReference>
<evidence type="ECO:0000313" key="2">
    <source>
        <dbReference type="EMBL" id="CCD14015.1"/>
    </source>
</evidence>